<dbReference type="SMART" id="SM00054">
    <property type="entry name" value="EFh"/>
    <property type="match status" value="2"/>
</dbReference>
<evidence type="ECO:0000256" key="7">
    <source>
        <dbReference type="SAM" id="Phobius"/>
    </source>
</evidence>
<name>A0A812J6U7_SYMPI</name>
<evidence type="ECO:0000256" key="6">
    <source>
        <dbReference type="SAM" id="MobiDB-lite"/>
    </source>
</evidence>
<dbReference type="PROSITE" id="PS00018">
    <property type="entry name" value="EF_HAND_1"/>
    <property type="match status" value="1"/>
</dbReference>
<comment type="caution">
    <text evidence="9">The sequence shown here is derived from an EMBL/GenBank/DDBJ whole genome shotgun (WGS) entry which is preliminary data.</text>
</comment>
<feature type="transmembrane region" description="Helical" evidence="7">
    <location>
        <begin position="372"/>
        <end position="396"/>
    </location>
</feature>
<dbReference type="Pfam" id="PF13499">
    <property type="entry name" value="EF-hand_7"/>
    <property type="match status" value="1"/>
</dbReference>
<organism evidence="9 10">
    <name type="scientific">Symbiodinium pilosum</name>
    <name type="common">Dinoflagellate</name>
    <dbReference type="NCBI Taxonomy" id="2952"/>
    <lineage>
        <taxon>Eukaryota</taxon>
        <taxon>Sar</taxon>
        <taxon>Alveolata</taxon>
        <taxon>Dinophyceae</taxon>
        <taxon>Suessiales</taxon>
        <taxon>Symbiodiniaceae</taxon>
        <taxon>Symbiodinium</taxon>
    </lineage>
</organism>
<accession>A0A812J6U7</accession>
<evidence type="ECO:0000256" key="2">
    <source>
        <dbReference type="ARBA" id="ARBA00022692"/>
    </source>
</evidence>
<evidence type="ECO:0000313" key="9">
    <source>
        <dbReference type="EMBL" id="CAE7196615.1"/>
    </source>
</evidence>
<dbReference type="PANTHER" id="PTHR46726">
    <property type="entry name" value="TWO PORE CHANNEL 3"/>
    <property type="match status" value="1"/>
</dbReference>
<dbReference type="SUPFAM" id="SSF47473">
    <property type="entry name" value="EF-hand"/>
    <property type="match status" value="1"/>
</dbReference>
<keyword evidence="10" id="KW-1185">Reference proteome</keyword>
<keyword evidence="5 7" id="KW-0472">Membrane</keyword>
<gene>
    <name evidence="9" type="primary">Scn10a</name>
    <name evidence="9" type="ORF">SPIL2461_LOCUS1662</name>
</gene>
<keyword evidence="4 7" id="KW-1133">Transmembrane helix</keyword>
<reference evidence="9" key="1">
    <citation type="submission" date="2021-02" db="EMBL/GenBank/DDBJ databases">
        <authorList>
            <person name="Dougan E. K."/>
            <person name="Rhodes N."/>
            <person name="Thang M."/>
            <person name="Chan C."/>
        </authorList>
    </citation>
    <scope>NUCLEOTIDE SEQUENCE</scope>
</reference>
<evidence type="ECO:0000256" key="5">
    <source>
        <dbReference type="ARBA" id="ARBA00023136"/>
    </source>
</evidence>
<evidence type="ECO:0000256" key="4">
    <source>
        <dbReference type="ARBA" id="ARBA00022989"/>
    </source>
</evidence>
<keyword evidence="3" id="KW-0106">Calcium</keyword>
<dbReference type="GO" id="GO:0005509">
    <property type="term" value="F:calcium ion binding"/>
    <property type="evidence" value="ECO:0007669"/>
    <property type="project" value="InterPro"/>
</dbReference>
<dbReference type="InterPro" id="IPR002048">
    <property type="entry name" value="EF_hand_dom"/>
</dbReference>
<dbReference type="GO" id="GO:0005216">
    <property type="term" value="F:monoatomic ion channel activity"/>
    <property type="evidence" value="ECO:0007669"/>
    <property type="project" value="InterPro"/>
</dbReference>
<feature type="domain" description="EF-hand" evidence="8">
    <location>
        <begin position="464"/>
        <end position="499"/>
    </location>
</feature>
<dbReference type="EMBL" id="CAJNIZ010001647">
    <property type="protein sequence ID" value="CAE7196615.1"/>
    <property type="molecule type" value="Genomic_DNA"/>
</dbReference>
<dbReference type="Gene3D" id="1.20.120.350">
    <property type="entry name" value="Voltage-gated potassium channels. Chain C"/>
    <property type="match status" value="1"/>
</dbReference>
<dbReference type="OrthoDB" id="423894at2759"/>
<comment type="subcellular location">
    <subcellularLocation>
        <location evidence="1">Membrane</location>
        <topology evidence="1">Multi-pass membrane protein</topology>
    </subcellularLocation>
</comment>
<dbReference type="InterPro" id="IPR027359">
    <property type="entry name" value="Volt_channel_dom_sf"/>
</dbReference>
<dbReference type="Gene3D" id="1.10.287.70">
    <property type="match status" value="1"/>
</dbReference>
<dbReference type="SUPFAM" id="SSF81324">
    <property type="entry name" value="Voltage-gated potassium channels"/>
    <property type="match status" value="1"/>
</dbReference>
<evidence type="ECO:0000313" key="10">
    <source>
        <dbReference type="Proteomes" id="UP000649617"/>
    </source>
</evidence>
<dbReference type="Gene3D" id="1.10.238.10">
    <property type="entry name" value="EF-hand"/>
    <property type="match status" value="1"/>
</dbReference>
<feature type="region of interest" description="Disordered" evidence="6">
    <location>
        <begin position="56"/>
        <end position="86"/>
    </location>
</feature>
<dbReference type="InterPro" id="IPR005821">
    <property type="entry name" value="Ion_trans_dom"/>
</dbReference>
<keyword evidence="2 7" id="KW-0812">Transmembrane</keyword>
<dbReference type="Proteomes" id="UP000649617">
    <property type="component" value="Unassembled WGS sequence"/>
</dbReference>
<feature type="domain" description="EF-hand" evidence="8">
    <location>
        <begin position="421"/>
        <end position="456"/>
    </location>
</feature>
<evidence type="ECO:0000256" key="1">
    <source>
        <dbReference type="ARBA" id="ARBA00004141"/>
    </source>
</evidence>
<dbReference type="AlphaFoldDB" id="A0A812J6U7"/>
<dbReference type="InterPro" id="IPR011992">
    <property type="entry name" value="EF-hand-dom_pair"/>
</dbReference>
<dbReference type="InterPro" id="IPR018247">
    <property type="entry name" value="EF_Hand_1_Ca_BS"/>
</dbReference>
<evidence type="ECO:0000259" key="8">
    <source>
        <dbReference type="PROSITE" id="PS50222"/>
    </source>
</evidence>
<protein>
    <submittedName>
        <fullName evidence="9">Scn10a protein</fullName>
    </submittedName>
</protein>
<dbReference type="PROSITE" id="PS50222">
    <property type="entry name" value="EF_HAND_2"/>
    <property type="match status" value="2"/>
</dbReference>
<proteinExistence type="predicted"/>
<feature type="transmembrane region" description="Helical" evidence="7">
    <location>
        <begin position="152"/>
        <end position="171"/>
    </location>
</feature>
<dbReference type="PANTHER" id="PTHR46726:SF1">
    <property type="entry name" value="TWO-PORE CALCIUM CHANNEL 3"/>
    <property type="match status" value="1"/>
</dbReference>
<feature type="transmembrane region" description="Helical" evidence="7">
    <location>
        <begin position="295"/>
        <end position="323"/>
    </location>
</feature>
<dbReference type="Pfam" id="PF00520">
    <property type="entry name" value="Ion_trans"/>
    <property type="match status" value="1"/>
</dbReference>
<sequence length="553" mass="62184">MASLAAMLHGRASPAEVEMDDAFEELLGRLHACHLQEVQELQLEITTLRQAAPSRPSLIKANGGTANEMGEHAGSSLALPKDDEGEDPQEAIIAMSKVHSHPDDIMATSVGTAKHWQRGKRRAASKKALRRSSSLTWEGKIRPFLQKIITHPWVECIMSLLILCNALVFAMEAQYRGLHLGEDLGFSDSDESWPGAGDVFAALELAFGIIFTVEVSTRFLAEGCSFFKEAWNWLDAFVILVWLVEKLVRNFPVNSQILRLGRVFRLLRLLRLVRKIQQFDALFLMTTAIRSSVSVLGWTVALLLICQLLFALVVQQLLFGYFFDPTAPDQDAQLRVYEYFGTFSRSLLSLFELLLANWPHICRLLAEDVSDWWIVACLVHKLTMGFAVIGVINAVLMQETFKVAYLDDTVMVREKMKAKRAHVAKMSELFHEADTSGDGKLDLEEFRHVLKKHEIKVWLAAMDLDVSNVEELFNMLNTAGDGRLSALELVQGVSRLSGTGKAQDVRKILQTTLLMEKQLRDLAAKPTLMRSRTSNLLREQPVETESPMVEMDF</sequence>
<dbReference type="GO" id="GO:0016020">
    <property type="term" value="C:membrane"/>
    <property type="evidence" value="ECO:0007669"/>
    <property type="project" value="UniProtKB-SubCell"/>
</dbReference>
<evidence type="ECO:0000256" key="3">
    <source>
        <dbReference type="ARBA" id="ARBA00022837"/>
    </source>
</evidence>